<gene>
    <name evidence="1" type="ORF">ES288_D08G141900v1</name>
</gene>
<proteinExistence type="predicted"/>
<accession>A0A5D2BMQ3</accession>
<name>A0A5D2BMQ3_GOSDA</name>
<keyword evidence="2" id="KW-1185">Reference proteome</keyword>
<evidence type="ECO:0000313" key="1">
    <source>
        <dbReference type="EMBL" id="TYG57445.1"/>
    </source>
</evidence>
<sequence>MNFLVTKKLHLWRRNMRSYSIKVPPMGGGGRLMKCSKKLQAAKVPLRNHLHSCFYYISSASFYAETMKSTCKPYLFIFNICILCN</sequence>
<dbReference type="AlphaFoldDB" id="A0A5D2BMQ3"/>
<protein>
    <submittedName>
        <fullName evidence="1">Uncharacterized protein</fullName>
    </submittedName>
</protein>
<reference evidence="1 2" key="1">
    <citation type="submission" date="2019-06" db="EMBL/GenBank/DDBJ databases">
        <title>WGS assembly of Gossypium darwinii.</title>
        <authorList>
            <person name="Chen Z.J."/>
            <person name="Sreedasyam A."/>
            <person name="Ando A."/>
            <person name="Song Q."/>
            <person name="De L."/>
            <person name="Hulse-Kemp A."/>
            <person name="Ding M."/>
            <person name="Ye W."/>
            <person name="Kirkbride R."/>
            <person name="Jenkins J."/>
            <person name="Plott C."/>
            <person name="Lovell J."/>
            <person name="Lin Y.-M."/>
            <person name="Vaughn R."/>
            <person name="Liu B."/>
            <person name="Li W."/>
            <person name="Simpson S."/>
            <person name="Scheffler B."/>
            <person name="Saski C."/>
            <person name="Grover C."/>
            <person name="Hu G."/>
            <person name="Conover J."/>
            <person name="Carlson J."/>
            <person name="Shu S."/>
            <person name="Boston L."/>
            <person name="Williams M."/>
            <person name="Peterson D."/>
            <person name="Mcgee K."/>
            <person name="Jones D."/>
            <person name="Wendel J."/>
            <person name="Stelly D."/>
            <person name="Grimwood J."/>
            <person name="Schmutz J."/>
        </authorList>
    </citation>
    <scope>NUCLEOTIDE SEQUENCE [LARGE SCALE GENOMIC DNA]</scope>
    <source>
        <strain evidence="1">1808015.09</strain>
    </source>
</reference>
<evidence type="ECO:0000313" key="2">
    <source>
        <dbReference type="Proteomes" id="UP000323506"/>
    </source>
</evidence>
<dbReference type="Proteomes" id="UP000323506">
    <property type="component" value="Chromosome D08"/>
</dbReference>
<organism evidence="1 2">
    <name type="scientific">Gossypium darwinii</name>
    <name type="common">Darwin's cotton</name>
    <name type="synonym">Gossypium barbadense var. darwinii</name>
    <dbReference type="NCBI Taxonomy" id="34276"/>
    <lineage>
        <taxon>Eukaryota</taxon>
        <taxon>Viridiplantae</taxon>
        <taxon>Streptophyta</taxon>
        <taxon>Embryophyta</taxon>
        <taxon>Tracheophyta</taxon>
        <taxon>Spermatophyta</taxon>
        <taxon>Magnoliopsida</taxon>
        <taxon>eudicotyledons</taxon>
        <taxon>Gunneridae</taxon>
        <taxon>Pentapetalae</taxon>
        <taxon>rosids</taxon>
        <taxon>malvids</taxon>
        <taxon>Malvales</taxon>
        <taxon>Malvaceae</taxon>
        <taxon>Malvoideae</taxon>
        <taxon>Gossypium</taxon>
    </lineage>
</organism>
<dbReference type="EMBL" id="CM017708">
    <property type="protein sequence ID" value="TYG57445.1"/>
    <property type="molecule type" value="Genomic_DNA"/>
</dbReference>